<reference evidence="2" key="1">
    <citation type="submission" date="2015-09" db="EMBL/GenBank/DDBJ databases">
        <authorList>
            <consortium name="Pathogen Informatics"/>
        </authorList>
    </citation>
    <scope>NUCLEOTIDE SEQUENCE [LARGE SCALE GENOMIC DNA]</scope>
    <source>
        <strain evidence="2">Lake Konstanz</strain>
    </source>
</reference>
<proteinExistence type="predicted"/>
<evidence type="ECO:0000313" key="1">
    <source>
        <dbReference type="EMBL" id="CUF47480.1"/>
    </source>
</evidence>
<dbReference type="VEuPathDB" id="TriTrypDB:BSAL_62810"/>
<dbReference type="AlphaFoldDB" id="A0A0S4IV13"/>
<evidence type="ECO:0000313" key="2">
    <source>
        <dbReference type="Proteomes" id="UP000051952"/>
    </source>
</evidence>
<keyword evidence="2" id="KW-1185">Reference proteome</keyword>
<sequence length="51" mass="6176">MDTAFVQCQRKETNGNQEMTLLFSFLFLKKKDNDDIFLYLFRHAMFFFATL</sequence>
<organism evidence="1 2">
    <name type="scientific">Bodo saltans</name>
    <name type="common">Flagellated protozoan</name>
    <dbReference type="NCBI Taxonomy" id="75058"/>
    <lineage>
        <taxon>Eukaryota</taxon>
        <taxon>Discoba</taxon>
        <taxon>Euglenozoa</taxon>
        <taxon>Kinetoplastea</taxon>
        <taxon>Metakinetoplastina</taxon>
        <taxon>Eubodonida</taxon>
        <taxon>Bodonidae</taxon>
        <taxon>Bodo</taxon>
    </lineage>
</organism>
<dbReference type="EMBL" id="CYKH01000333">
    <property type="protein sequence ID" value="CUF47480.1"/>
    <property type="molecule type" value="Genomic_DNA"/>
</dbReference>
<accession>A0A0S4IV13</accession>
<name>A0A0S4IV13_BODSA</name>
<dbReference type="Proteomes" id="UP000051952">
    <property type="component" value="Unassembled WGS sequence"/>
</dbReference>
<protein>
    <submittedName>
        <fullName evidence="1">Uncharacterized protein</fullName>
    </submittedName>
</protein>
<gene>
    <name evidence="1" type="ORF">BSAL_62810</name>
</gene>